<dbReference type="InterPro" id="IPR035906">
    <property type="entry name" value="MetI-like_sf"/>
</dbReference>
<accession>W0FI98</accession>
<evidence type="ECO:0000256" key="6">
    <source>
        <dbReference type="ARBA" id="ARBA00023136"/>
    </source>
</evidence>
<evidence type="ECO:0000256" key="2">
    <source>
        <dbReference type="ARBA" id="ARBA00022448"/>
    </source>
</evidence>
<dbReference type="InterPro" id="IPR000515">
    <property type="entry name" value="MetI-like"/>
</dbReference>
<evidence type="ECO:0000256" key="1">
    <source>
        <dbReference type="ARBA" id="ARBA00004651"/>
    </source>
</evidence>
<evidence type="ECO:0000256" key="5">
    <source>
        <dbReference type="ARBA" id="ARBA00022989"/>
    </source>
</evidence>
<keyword evidence="6 7" id="KW-0472">Membrane</keyword>
<keyword evidence="4 7" id="KW-0812">Transmembrane</keyword>
<dbReference type="Gene3D" id="1.10.3720.10">
    <property type="entry name" value="MetI-like"/>
    <property type="match status" value="1"/>
</dbReference>
<dbReference type="PANTHER" id="PTHR43744">
    <property type="entry name" value="ABC TRANSPORTER PERMEASE PROTEIN MG189-RELATED-RELATED"/>
    <property type="match status" value="1"/>
</dbReference>
<evidence type="ECO:0000256" key="3">
    <source>
        <dbReference type="ARBA" id="ARBA00022475"/>
    </source>
</evidence>
<feature type="transmembrane region" description="Helical" evidence="7">
    <location>
        <begin position="34"/>
        <end position="56"/>
    </location>
</feature>
<dbReference type="EMBL" id="KC246796">
    <property type="protein sequence ID" value="AHF24511.1"/>
    <property type="molecule type" value="Genomic_DNA"/>
</dbReference>
<evidence type="ECO:0000256" key="4">
    <source>
        <dbReference type="ARBA" id="ARBA00022692"/>
    </source>
</evidence>
<proteinExistence type="predicted"/>
<reference evidence="8" key="1">
    <citation type="journal article" date="2013" name="PLoS ONE">
        <title>Metagenomic insights into the carbohydrate-active enzymes carried by the microorganisms adhering to solid digesta in the rumen of cows.</title>
        <authorList>
            <person name="Wang L."/>
            <person name="Hatem A."/>
            <person name="Catalyurek U.V."/>
            <person name="Morrison M."/>
            <person name="Yu Z."/>
        </authorList>
    </citation>
    <scope>NUCLEOTIDE SEQUENCE</scope>
</reference>
<dbReference type="SUPFAM" id="SSF161098">
    <property type="entry name" value="MetI-like"/>
    <property type="match status" value="1"/>
</dbReference>
<comment type="subcellular location">
    <subcellularLocation>
        <location evidence="1">Cell membrane</location>
        <topology evidence="1">Multi-pass membrane protein</topology>
    </subcellularLocation>
</comment>
<feature type="transmembrane region" description="Helical" evidence="7">
    <location>
        <begin position="142"/>
        <end position="164"/>
    </location>
</feature>
<feature type="transmembrane region" description="Helical" evidence="7">
    <location>
        <begin position="111"/>
        <end position="130"/>
    </location>
</feature>
<keyword evidence="3" id="KW-1003">Cell membrane</keyword>
<name>W0FI98_9BACT</name>
<organism evidence="8">
    <name type="scientific">uncultured bacterium Contig28b</name>
    <dbReference type="NCBI Taxonomy" id="1393549"/>
    <lineage>
        <taxon>Bacteria</taxon>
        <taxon>environmental samples</taxon>
    </lineage>
</organism>
<dbReference type="GO" id="GO:0055085">
    <property type="term" value="P:transmembrane transport"/>
    <property type="evidence" value="ECO:0007669"/>
    <property type="project" value="InterPro"/>
</dbReference>
<evidence type="ECO:0000313" key="8">
    <source>
        <dbReference type="EMBL" id="AHF24511.1"/>
    </source>
</evidence>
<dbReference type="AlphaFoldDB" id="W0FI98"/>
<keyword evidence="2" id="KW-0813">Transport</keyword>
<dbReference type="CDD" id="cd06261">
    <property type="entry name" value="TM_PBP2"/>
    <property type="match status" value="1"/>
</dbReference>
<evidence type="ECO:0000256" key="7">
    <source>
        <dbReference type="SAM" id="Phobius"/>
    </source>
</evidence>
<keyword evidence="5 7" id="KW-1133">Transmembrane helix</keyword>
<dbReference type="PANTHER" id="PTHR43744:SF6">
    <property type="entry name" value="ABC TRANSPORTER PERMEASE PROTEIN YESQ-RELATED"/>
    <property type="match status" value="1"/>
</dbReference>
<dbReference type="GO" id="GO:0005886">
    <property type="term" value="C:plasma membrane"/>
    <property type="evidence" value="ECO:0007669"/>
    <property type="project" value="UniProtKB-SubCell"/>
</dbReference>
<protein>
    <submittedName>
        <fullName evidence="8">Sugar ABC transporter permease</fullName>
    </submittedName>
</protein>
<sequence>MSKNNTVFIGKNKSFWERNRRSGGYLLKKRAGQIAISVIRGLLLFGLCFMIIQPLLTRFSMGLMQEQDLYDSTIILLPRHVTLDNYRIVAELTDLKTIGGGWHFNALLNTLWVSVLSSVFQIVATTLVAYGFARYEFPGKKIWFALVIALIIIPPQTIQSALYMNFANFDILRIFTLFGVNAEGLTFGQRVMSLFDGTGTGLISLITEDKR</sequence>